<evidence type="ECO:0000256" key="2">
    <source>
        <dbReference type="ARBA" id="ARBA00022692"/>
    </source>
</evidence>
<dbReference type="InterPro" id="IPR051836">
    <property type="entry name" value="Kremen_rcpt"/>
</dbReference>
<dbReference type="PANTHER" id="PTHR24269">
    <property type="entry name" value="KREMEN PROTEIN"/>
    <property type="match status" value="1"/>
</dbReference>
<feature type="domain" description="WSC" evidence="8">
    <location>
        <begin position="158"/>
        <end position="250"/>
    </location>
</feature>
<keyword evidence="10" id="KW-1185">Reference proteome</keyword>
<evidence type="ECO:0000313" key="10">
    <source>
        <dbReference type="Proteomes" id="UP001388673"/>
    </source>
</evidence>
<evidence type="ECO:0000256" key="1">
    <source>
        <dbReference type="ARBA" id="ARBA00004167"/>
    </source>
</evidence>
<feature type="domain" description="WSC" evidence="8">
    <location>
        <begin position="44"/>
        <end position="137"/>
    </location>
</feature>
<name>A0AAW0YZM6_9TREE</name>
<keyword evidence="4" id="KW-1133">Transmembrane helix</keyword>
<evidence type="ECO:0000256" key="3">
    <source>
        <dbReference type="ARBA" id="ARBA00022729"/>
    </source>
</evidence>
<proteinExistence type="predicted"/>
<accession>A0AAW0YZM6</accession>
<dbReference type="AlphaFoldDB" id="A0AAW0YZM6"/>
<organism evidence="9 10">
    <name type="scientific">Kwoniella newhampshirensis</name>
    <dbReference type="NCBI Taxonomy" id="1651941"/>
    <lineage>
        <taxon>Eukaryota</taxon>
        <taxon>Fungi</taxon>
        <taxon>Dikarya</taxon>
        <taxon>Basidiomycota</taxon>
        <taxon>Agaricomycotina</taxon>
        <taxon>Tremellomycetes</taxon>
        <taxon>Tremellales</taxon>
        <taxon>Cryptococcaceae</taxon>
        <taxon>Kwoniella</taxon>
    </lineage>
</organism>
<dbReference type="GeneID" id="92179864"/>
<evidence type="ECO:0000256" key="5">
    <source>
        <dbReference type="ARBA" id="ARBA00023136"/>
    </source>
</evidence>
<evidence type="ECO:0000256" key="7">
    <source>
        <dbReference type="SAM" id="SignalP"/>
    </source>
</evidence>
<dbReference type="SMART" id="SM00321">
    <property type="entry name" value="WSC"/>
    <property type="match status" value="3"/>
</dbReference>
<dbReference type="PROSITE" id="PS51212">
    <property type="entry name" value="WSC"/>
    <property type="match status" value="3"/>
</dbReference>
<sequence length="353" mass="35631">MSSLALFSSLLLALGTFNSAVAAPAAAPSTAPAPAAWTVPSGWAVASTPCIAEAPNGRALTWISYTSSNMSIESCLQYCGNQNVPIAGLEYSGECYCGGVLANGASLSSSATCNMPCSGDSGRMCGGPGALTLFVSTKSNAAGLSSDLTSAATTLPSGWNSVGCYKEGTTGRALDGYSYATPALNIATCISQCRSKGYSMAGLEYGSECYCDNEFRNGAGATANNCNMPCSGGPGQNCGGAGSLQVFSNPSLAPAAMTSNGYTKQGCYQEVSGRALTGASTASDSMTIDTCTAFCKPLGFKYAAVEYGRECFCGSSLSNGASLGKYSTQCTMKCAGNTKQLCGGPNALSLYSL</sequence>
<evidence type="ECO:0000313" key="9">
    <source>
        <dbReference type="EMBL" id="KAK8858379.1"/>
    </source>
</evidence>
<dbReference type="RefSeq" id="XP_066803220.1">
    <property type="nucleotide sequence ID" value="XM_066945719.1"/>
</dbReference>
<comment type="caution">
    <text evidence="9">The sequence shown here is derived from an EMBL/GenBank/DDBJ whole genome shotgun (WGS) entry which is preliminary data.</text>
</comment>
<comment type="subcellular location">
    <subcellularLocation>
        <location evidence="1">Membrane</location>
        <topology evidence="1">Single-pass membrane protein</topology>
    </subcellularLocation>
</comment>
<dbReference type="Pfam" id="PF01822">
    <property type="entry name" value="WSC"/>
    <property type="match status" value="3"/>
</dbReference>
<gene>
    <name evidence="9" type="ORF">IAR55_002606</name>
</gene>
<dbReference type="InterPro" id="IPR002889">
    <property type="entry name" value="WSC_carb-bd"/>
</dbReference>
<dbReference type="GO" id="GO:0005886">
    <property type="term" value="C:plasma membrane"/>
    <property type="evidence" value="ECO:0007669"/>
    <property type="project" value="TreeGrafter"/>
</dbReference>
<evidence type="ECO:0000256" key="6">
    <source>
        <dbReference type="ARBA" id="ARBA00023180"/>
    </source>
</evidence>
<keyword evidence="6" id="KW-0325">Glycoprotein</keyword>
<evidence type="ECO:0000256" key="4">
    <source>
        <dbReference type="ARBA" id="ARBA00022989"/>
    </source>
</evidence>
<dbReference type="EMBL" id="JBCAWK010000005">
    <property type="protein sequence ID" value="KAK8858379.1"/>
    <property type="molecule type" value="Genomic_DNA"/>
</dbReference>
<feature type="domain" description="WSC" evidence="8">
    <location>
        <begin position="261"/>
        <end position="353"/>
    </location>
</feature>
<keyword evidence="5" id="KW-0472">Membrane</keyword>
<evidence type="ECO:0000259" key="8">
    <source>
        <dbReference type="PROSITE" id="PS51212"/>
    </source>
</evidence>
<feature type="signal peptide" evidence="7">
    <location>
        <begin position="1"/>
        <end position="22"/>
    </location>
</feature>
<keyword evidence="3 7" id="KW-0732">Signal</keyword>
<dbReference type="PANTHER" id="PTHR24269:SF16">
    <property type="entry name" value="PROTEIN SLG1"/>
    <property type="match status" value="1"/>
</dbReference>
<keyword evidence="2" id="KW-0812">Transmembrane</keyword>
<protein>
    <recommendedName>
        <fullName evidence="8">WSC domain-containing protein</fullName>
    </recommendedName>
</protein>
<reference evidence="9 10" key="1">
    <citation type="journal article" date="2024" name="bioRxiv">
        <title>Comparative genomics of Cryptococcus and Kwoniella reveals pathogenesis evolution and contrasting karyotype dynamics via intercentromeric recombination or chromosome fusion.</title>
        <authorList>
            <person name="Coelho M.A."/>
            <person name="David-Palma M."/>
            <person name="Shea T."/>
            <person name="Bowers K."/>
            <person name="McGinley-Smith S."/>
            <person name="Mohammad A.W."/>
            <person name="Gnirke A."/>
            <person name="Yurkov A.M."/>
            <person name="Nowrousian M."/>
            <person name="Sun S."/>
            <person name="Cuomo C.A."/>
            <person name="Heitman J."/>
        </authorList>
    </citation>
    <scope>NUCLEOTIDE SEQUENCE [LARGE SCALE GENOMIC DNA]</scope>
    <source>
        <strain evidence="9 10">CBS 13917</strain>
    </source>
</reference>
<dbReference type="Proteomes" id="UP001388673">
    <property type="component" value="Unassembled WGS sequence"/>
</dbReference>
<feature type="chain" id="PRO_5043676644" description="WSC domain-containing protein" evidence="7">
    <location>
        <begin position="23"/>
        <end position="353"/>
    </location>
</feature>
<dbReference type="KEGG" id="kne:92179864"/>